<dbReference type="VEuPathDB" id="FungiDB:H310_10425"/>
<name>A0A024TRI3_9STRA</name>
<sequence>MVLTLRELAQIVPFVKSARQKKNFLLLCALSYVDRPLYPDVRYNLSAVSDANALLEYRFDVAGIRRLAYLLGLPAVVITKRRYRVTRDEAMCVLLGRLAFPVRFHTMTKTFGRSRAALCEIFAHVVGEIYDRWKSLMYFNDRLVRENMDTYCQAVHAKGAPLSNVYGFIDGTKLQTCLDTNVYTASTTKRSRPPMEFASTSLDPWKGADTTPPCCA</sequence>
<evidence type="ECO:0008006" key="3">
    <source>
        <dbReference type="Google" id="ProtNLM"/>
    </source>
</evidence>
<gene>
    <name evidence="2" type="ORF">H310_10425</name>
</gene>
<organism evidence="2">
    <name type="scientific">Aphanomyces invadans</name>
    <dbReference type="NCBI Taxonomy" id="157072"/>
    <lineage>
        <taxon>Eukaryota</taxon>
        <taxon>Sar</taxon>
        <taxon>Stramenopiles</taxon>
        <taxon>Oomycota</taxon>
        <taxon>Saprolegniomycetes</taxon>
        <taxon>Saprolegniales</taxon>
        <taxon>Verrucalvaceae</taxon>
        <taxon>Aphanomyces</taxon>
    </lineage>
</organism>
<proteinExistence type="predicted"/>
<dbReference type="PANTHER" id="PTHR34615">
    <property type="entry name" value="PX DOMAIN-CONTAINING PROTEIN"/>
    <property type="match status" value="1"/>
</dbReference>
<reference evidence="2" key="1">
    <citation type="submission" date="2013-12" db="EMBL/GenBank/DDBJ databases">
        <title>The Genome Sequence of Aphanomyces invadans NJM9701.</title>
        <authorList>
            <consortium name="The Broad Institute Genomics Platform"/>
            <person name="Russ C."/>
            <person name="Tyler B."/>
            <person name="van West P."/>
            <person name="Dieguez-Uribeondo J."/>
            <person name="Young S.K."/>
            <person name="Zeng Q."/>
            <person name="Gargeya S."/>
            <person name="Fitzgerald M."/>
            <person name="Abouelleil A."/>
            <person name="Alvarado L."/>
            <person name="Chapman S.B."/>
            <person name="Gainer-Dewar J."/>
            <person name="Goldberg J."/>
            <person name="Griggs A."/>
            <person name="Gujja S."/>
            <person name="Hansen M."/>
            <person name="Howarth C."/>
            <person name="Imamovic A."/>
            <person name="Ireland A."/>
            <person name="Larimer J."/>
            <person name="McCowan C."/>
            <person name="Murphy C."/>
            <person name="Pearson M."/>
            <person name="Poon T.W."/>
            <person name="Priest M."/>
            <person name="Roberts A."/>
            <person name="Saif S."/>
            <person name="Shea T."/>
            <person name="Sykes S."/>
            <person name="Wortman J."/>
            <person name="Nusbaum C."/>
            <person name="Birren B."/>
        </authorList>
    </citation>
    <scope>NUCLEOTIDE SEQUENCE [LARGE SCALE GENOMIC DNA]</scope>
    <source>
        <strain evidence="2">NJM9701</strain>
    </source>
</reference>
<dbReference type="AlphaFoldDB" id="A0A024TRI3"/>
<dbReference type="PANTHER" id="PTHR34615:SF1">
    <property type="entry name" value="PX DOMAIN-CONTAINING PROTEIN"/>
    <property type="match status" value="1"/>
</dbReference>
<dbReference type="EMBL" id="KI913977">
    <property type="protein sequence ID" value="ETV96241.1"/>
    <property type="molecule type" value="Genomic_DNA"/>
</dbReference>
<dbReference type="OrthoDB" id="78283at2759"/>
<evidence type="ECO:0000256" key="1">
    <source>
        <dbReference type="SAM" id="MobiDB-lite"/>
    </source>
</evidence>
<dbReference type="GeneID" id="20087475"/>
<evidence type="ECO:0000313" key="2">
    <source>
        <dbReference type="EMBL" id="ETV96241.1"/>
    </source>
</evidence>
<dbReference type="STRING" id="157072.A0A024TRI3"/>
<feature type="region of interest" description="Disordered" evidence="1">
    <location>
        <begin position="192"/>
        <end position="216"/>
    </location>
</feature>
<dbReference type="RefSeq" id="XP_008875033.1">
    <property type="nucleotide sequence ID" value="XM_008876811.1"/>
</dbReference>
<accession>A0A024TRI3</accession>
<protein>
    <recommendedName>
        <fullName evidence="3">DDE Tnp4 domain-containing protein</fullName>
    </recommendedName>
</protein>